<evidence type="ECO:0000259" key="4">
    <source>
        <dbReference type="Pfam" id="PF07885"/>
    </source>
</evidence>
<keyword evidence="6" id="KW-1185">Reference proteome</keyword>
<dbReference type="PANTHER" id="PTHR46497:SF1">
    <property type="entry name" value="THIOREDOXIN DOMAIN-CONTAINING PROTEIN 11"/>
    <property type="match status" value="1"/>
</dbReference>
<dbReference type="OrthoDB" id="5953876at2759"/>
<feature type="transmembrane region" description="Helical" evidence="2">
    <location>
        <begin position="850"/>
        <end position="874"/>
    </location>
</feature>
<dbReference type="InterPro" id="IPR036249">
    <property type="entry name" value="Thioredoxin-like_sf"/>
</dbReference>
<dbReference type="PANTHER" id="PTHR46497">
    <property type="entry name" value="THIOREDOXIN DOMAIN-CONTAINING PROTEIN 11"/>
    <property type="match status" value="1"/>
</dbReference>
<feature type="region of interest" description="Disordered" evidence="1">
    <location>
        <begin position="1"/>
        <end position="48"/>
    </location>
</feature>
<keyword evidence="2" id="KW-0812">Transmembrane</keyword>
<evidence type="ECO:0000313" key="6">
    <source>
        <dbReference type="Proteomes" id="UP001152795"/>
    </source>
</evidence>
<evidence type="ECO:0000256" key="1">
    <source>
        <dbReference type="SAM" id="MobiDB-lite"/>
    </source>
</evidence>
<dbReference type="GO" id="GO:0015276">
    <property type="term" value="F:ligand-gated monoatomic ion channel activity"/>
    <property type="evidence" value="ECO:0007669"/>
    <property type="project" value="InterPro"/>
</dbReference>
<dbReference type="Pfam" id="PF00085">
    <property type="entry name" value="Thioredoxin"/>
    <property type="match status" value="1"/>
</dbReference>
<feature type="region of interest" description="Disordered" evidence="1">
    <location>
        <begin position="241"/>
        <end position="260"/>
    </location>
</feature>
<dbReference type="EMBL" id="CACRXK020007037">
    <property type="protein sequence ID" value="CAB4011132.1"/>
    <property type="molecule type" value="Genomic_DNA"/>
</dbReference>
<dbReference type="InterPro" id="IPR013099">
    <property type="entry name" value="K_chnl_dom"/>
</dbReference>
<protein>
    <submittedName>
        <fullName evidence="5">Potassium voltage-gated channel subfamily F member 1</fullName>
    </submittedName>
</protein>
<feature type="transmembrane region" description="Helical" evidence="2">
    <location>
        <begin position="1019"/>
        <end position="1043"/>
    </location>
</feature>
<feature type="compositionally biased region" description="Basic and acidic residues" evidence="1">
    <location>
        <begin position="421"/>
        <end position="438"/>
    </location>
</feature>
<dbReference type="InterPro" id="IPR052792">
    <property type="entry name" value="Thioredoxin_dom-contain_11"/>
</dbReference>
<feature type="domain" description="Potassium channel" evidence="4">
    <location>
        <begin position="798"/>
        <end position="875"/>
    </location>
</feature>
<dbReference type="AlphaFoldDB" id="A0A6S7J0Y0"/>
<organism evidence="5 6">
    <name type="scientific">Paramuricea clavata</name>
    <name type="common">Red gorgonian</name>
    <name type="synonym">Violescent sea-whip</name>
    <dbReference type="NCBI Taxonomy" id="317549"/>
    <lineage>
        <taxon>Eukaryota</taxon>
        <taxon>Metazoa</taxon>
        <taxon>Cnidaria</taxon>
        <taxon>Anthozoa</taxon>
        <taxon>Octocorallia</taxon>
        <taxon>Malacalcyonacea</taxon>
        <taxon>Plexauridae</taxon>
        <taxon>Paramuricea</taxon>
    </lineage>
</organism>
<sequence>MVGDNAGGNGDGVDNSGGDDGHGDGNNDGGGDNAGGYGNPRCDGSGGDDNGGGDVVSIVMVVVMVHFLQQSIRPLTYIPNKIILEEFLDQGKPTLLAFFNGTKYEDKNYNEFFGAALHTINTVNSLQFGVITTPSVAALLGLKKFGQIILVNSLKPRKIYPNGLKYNLTSLTHWANKKKIEYVKELDPDIMESKTFGALIKTQPSLILFVPVNAKGMDKKLLYTYHQVAMSYHNCSCSGPEPSLKPTEDSSDESPTSPVDGCHANANANAHVTSCQSLPLSYNHGMQNSCDVCRECYETCSCAGNSFPLRTFSVLRSFALPRNSCRSLRKNSYQEKNALSVCCFDRKTQRLLGLLNIGKSTGAVGEPVKTALNREEHLKILAKKVEKLNKDLESNPSEKNHGVFNNLLGNLMKIFNTPVTEKPKRDNSSIESLGRESPPDLANDLYPPEFGTCEQPGKVMVFAGAGCYSNITVNFYYMDSRKYWNYALSFGVEHDTLPQVALVLVDSQNEAQYVLSEETQLNNASIVDFVMNFTHGNLRRRLRSASIPNQSCSVDTGCLAEVVSKTFTELVLDNNKDVFLMYYTPWCGFCKSVKHVIVSLVDHYKHSEHIRIASKKERFIEVQRNRVLSRAKNWTLRIRLVRVCQCCTTNDTLNCTSTNSELKCHEAASCLKMHWSEMAPYAYYYEGDLTTKYGIVIGVAKVLLRRCCGECWLIQETKPVNFTDFYETEPEDAGLSLPYIMSAADYHAHEKYVPVIKDPSSAYVKKKEGWKTLMKNLMSTLWDAWPVLITALLFSWISGMIIWVIEMWWNDEQFPRKFLRGSWEGFWWAFVSMTTVGYGDRAPRTFPGRVFAICWIMIGICICSIFTATLTSALTMNSFDVHKTITRTKVGVLANSVEAITAIQNQAAIFYYNTSDEVWDAVLDGEVDGILLDYYYALVHEEDLTKDDLVIVNVFKPKDWSIGINLISKELANCMRDKYNHDYARILYDAIANENISDPTEATSASQISGIFDPNGKMFSFILIFSTVGACLMFITGLCWDFVRRGKKIACKSEKKLGSVEEQLVSELHTVFVNWKERRAAESFDLHLETKA</sequence>
<gene>
    <name evidence="5" type="ORF">PACLA_8A020540</name>
</gene>
<feature type="compositionally biased region" description="Gly residues" evidence="1">
    <location>
        <begin position="1"/>
        <end position="11"/>
    </location>
</feature>
<dbReference type="SUPFAM" id="SSF53850">
    <property type="entry name" value="Periplasmic binding protein-like II"/>
    <property type="match status" value="1"/>
</dbReference>
<evidence type="ECO:0000259" key="3">
    <source>
        <dbReference type="Pfam" id="PF00085"/>
    </source>
</evidence>
<dbReference type="Proteomes" id="UP001152795">
    <property type="component" value="Unassembled WGS sequence"/>
</dbReference>
<keyword evidence="2" id="KW-0472">Membrane</keyword>
<accession>A0A6S7J0Y0</accession>
<keyword evidence="2" id="KW-1133">Transmembrane helix</keyword>
<feature type="transmembrane region" description="Helical" evidence="2">
    <location>
        <begin position="784"/>
        <end position="805"/>
    </location>
</feature>
<evidence type="ECO:0000313" key="5">
    <source>
        <dbReference type="EMBL" id="CAB4011132.1"/>
    </source>
</evidence>
<name>A0A6S7J0Y0_PARCT</name>
<dbReference type="Gene3D" id="1.10.287.70">
    <property type="match status" value="1"/>
</dbReference>
<dbReference type="Gene3D" id="3.40.30.10">
    <property type="entry name" value="Glutaredoxin"/>
    <property type="match status" value="3"/>
</dbReference>
<dbReference type="Pfam" id="PF07885">
    <property type="entry name" value="Ion_trans_2"/>
    <property type="match status" value="1"/>
</dbReference>
<dbReference type="SUPFAM" id="SSF52833">
    <property type="entry name" value="Thioredoxin-like"/>
    <property type="match status" value="2"/>
</dbReference>
<evidence type="ECO:0000256" key="2">
    <source>
        <dbReference type="SAM" id="Phobius"/>
    </source>
</evidence>
<dbReference type="SUPFAM" id="SSF81324">
    <property type="entry name" value="Voltage-gated potassium channels"/>
    <property type="match status" value="1"/>
</dbReference>
<dbReference type="InterPro" id="IPR013766">
    <property type="entry name" value="Thioredoxin_domain"/>
</dbReference>
<feature type="region of interest" description="Disordered" evidence="1">
    <location>
        <begin position="420"/>
        <end position="441"/>
    </location>
</feature>
<feature type="compositionally biased region" description="Gly residues" evidence="1">
    <location>
        <begin position="26"/>
        <end position="48"/>
    </location>
</feature>
<feature type="domain" description="Thioredoxin" evidence="3">
    <location>
        <begin position="561"/>
        <end position="612"/>
    </location>
</feature>
<comment type="caution">
    <text evidence="5">The sequence shown here is derived from an EMBL/GenBank/DDBJ whole genome shotgun (WGS) entry which is preliminary data.</text>
</comment>
<proteinExistence type="predicted"/>
<reference evidence="5" key="1">
    <citation type="submission" date="2020-04" db="EMBL/GenBank/DDBJ databases">
        <authorList>
            <person name="Alioto T."/>
            <person name="Alioto T."/>
            <person name="Gomez Garrido J."/>
        </authorList>
    </citation>
    <scope>NUCLEOTIDE SEQUENCE</scope>
    <source>
        <strain evidence="5">A484AB</strain>
    </source>
</reference>
<dbReference type="GO" id="GO:0016020">
    <property type="term" value="C:membrane"/>
    <property type="evidence" value="ECO:0007669"/>
    <property type="project" value="InterPro"/>
</dbReference>